<comment type="catalytic activity">
    <reaction evidence="1">
        <text>Random endo-hydrolysis of N-acetyl-beta-D-glucosaminide (1-&gt;4)-beta-linkages in chitin and chitodextrins.</text>
        <dbReference type="EC" id="3.2.1.14"/>
    </reaction>
</comment>
<dbReference type="GO" id="GO:0006032">
    <property type="term" value="P:chitin catabolic process"/>
    <property type="evidence" value="ECO:0007669"/>
    <property type="project" value="UniProtKB-KW"/>
</dbReference>
<keyword evidence="4" id="KW-0146">Chitin degradation</keyword>
<dbReference type="PROSITE" id="PS01095">
    <property type="entry name" value="GH18_1"/>
    <property type="match status" value="1"/>
</dbReference>
<evidence type="ECO:0000256" key="11">
    <source>
        <dbReference type="SAM" id="SignalP"/>
    </source>
</evidence>
<accession>A0A4V1E3Z7</accession>
<dbReference type="EMBL" id="MK209692">
    <property type="protein sequence ID" value="QCO76333.1"/>
    <property type="molecule type" value="mRNA"/>
</dbReference>
<feature type="signal peptide" evidence="11">
    <location>
        <begin position="1"/>
        <end position="31"/>
    </location>
</feature>
<dbReference type="InterPro" id="IPR001579">
    <property type="entry name" value="Glyco_hydro_18_chit_AS"/>
</dbReference>
<dbReference type="InterPro" id="IPR017853">
    <property type="entry name" value="GH"/>
</dbReference>
<keyword evidence="3 9" id="KW-0378">Hydrolase</keyword>
<evidence type="ECO:0000256" key="5">
    <source>
        <dbReference type="ARBA" id="ARBA00023157"/>
    </source>
</evidence>
<dbReference type="GO" id="GO:0005576">
    <property type="term" value="C:extracellular region"/>
    <property type="evidence" value="ECO:0007669"/>
    <property type="project" value="TreeGrafter"/>
</dbReference>
<dbReference type="PROSITE" id="PS51910">
    <property type="entry name" value="GH18_2"/>
    <property type="match status" value="1"/>
</dbReference>
<feature type="chain" id="PRO_5020183670" description="chitinase" evidence="11">
    <location>
        <begin position="32"/>
        <end position="300"/>
    </location>
</feature>
<dbReference type="InterPro" id="IPR045321">
    <property type="entry name" value="Cts1-like"/>
</dbReference>
<keyword evidence="11" id="KW-0732">Signal</keyword>
<dbReference type="CDD" id="cd02877">
    <property type="entry name" value="GH18_hevamine_XipI_class_III"/>
    <property type="match status" value="1"/>
</dbReference>
<evidence type="ECO:0000256" key="7">
    <source>
        <dbReference type="ARBA" id="ARBA00023295"/>
    </source>
</evidence>
<evidence type="ECO:0000256" key="8">
    <source>
        <dbReference type="ARBA" id="ARBA00023326"/>
    </source>
</evidence>
<evidence type="ECO:0000256" key="10">
    <source>
        <dbReference type="RuleBase" id="RU004453"/>
    </source>
</evidence>
<keyword evidence="5" id="KW-1015">Disulfide bond</keyword>
<keyword evidence="8" id="KW-0624">Polysaccharide degradation</keyword>
<keyword evidence="7 9" id="KW-0326">Glycosidase</keyword>
<dbReference type="PANTHER" id="PTHR45708">
    <property type="entry name" value="ENDOCHITINASE"/>
    <property type="match status" value="1"/>
</dbReference>
<proteinExistence type="evidence at transcript level"/>
<dbReference type="InterPro" id="IPR001223">
    <property type="entry name" value="Glyco_hydro18_cat"/>
</dbReference>
<feature type="domain" description="GH18" evidence="12">
    <location>
        <begin position="32"/>
        <end position="300"/>
    </location>
</feature>
<dbReference type="AlphaFoldDB" id="A0A4V1E3Z7"/>
<dbReference type="GO" id="GO:0008843">
    <property type="term" value="F:endochitinase activity"/>
    <property type="evidence" value="ECO:0007669"/>
    <property type="project" value="UniProtKB-EC"/>
</dbReference>
<name>A0A4V1E3Z7_9CARY</name>
<evidence type="ECO:0000259" key="12">
    <source>
        <dbReference type="PROSITE" id="PS51910"/>
    </source>
</evidence>
<dbReference type="EC" id="3.2.1.14" evidence="2"/>
<keyword evidence="6" id="KW-0119">Carbohydrate metabolism</keyword>
<dbReference type="InterPro" id="IPR050542">
    <property type="entry name" value="Glycosyl_Hydrlase18_Chitinase"/>
</dbReference>
<dbReference type="GO" id="GO:0000272">
    <property type="term" value="P:polysaccharide catabolic process"/>
    <property type="evidence" value="ECO:0007669"/>
    <property type="project" value="UniProtKB-KW"/>
</dbReference>
<comment type="similarity">
    <text evidence="10">Belongs to the glycosyl hydrolase 18 family.</text>
</comment>
<sequence length="300" mass="32856">MAVGHDKPRAIARPVLLSILILAAFAATAQAGSIATYWGQATSEGTLNQTCRTRLYKYVNIAFLYKFGGGQKPELNLAGHCNPSVGTCKIVSSEVRYCQSLGIKVFLSIGGGTSTYRLNSKTEAKNTAAYLWNNFLGGRSSSRPLGSAVLDGIDFDIETGPTKYYADLARYLSQYSKRGKKVYLSAAPQCPYPDRHLGAALSTGLFDYVWVQFYNNPQCEYTSSPSNFRKAWTKWASIKAGKVFLGLPASRKAANNGYLTPATLKSKVLPIIKKSKKYGGVMLWSSASRIKIHEQLSSWI</sequence>
<reference evidence="13" key="1">
    <citation type="submission" date="2018-11" db="EMBL/GenBank/DDBJ databases">
        <authorList>
            <person name="Wang Z."/>
            <person name="Wang Y."/>
        </authorList>
    </citation>
    <scope>NUCLEOTIDE SEQUENCE</scope>
</reference>
<evidence type="ECO:0000313" key="13">
    <source>
        <dbReference type="EMBL" id="QCO76333.1"/>
    </source>
</evidence>
<dbReference type="FunFam" id="3.20.20.80:FF:000015">
    <property type="entry name" value="Acidic endochitinase SE2"/>
    <property type="match status" value="1"/>
</dbReference>
<evidence type="ECO:0000256" key="3">
    <source>
        <dbReference type="ARBA" id="ARBA00022801"/>
    </source>
</evidence>
<evidence type="ECO:0000256" key="4">
    <source>
        <dbReference type="ARBA" id="ARBA00023024"/>
    </source>
</evidence>
<dbReference type="SUPFAM" id="SSF51445">
    <property type="entry name" value="(Trans)glycosidases"/>
    <property type="match status" value="1"/>
</dbReference>
<evidence type="ECO:0000256" key="1">
    <source>
        <dbReference type="ARBA" id="ARBA00000822"/>
    </source>
</evidence>
<dbReference type="Pfam" id="PF00704">
    <property type="entry name" value="Glyco_hydro_18"/>
    <property type="match status" value="1"/>
</dbReference>
<evidence type="ECO:0000256" key="2">
    <source>
        <dbReference type="ARBA" id="ARBA00012729"/>
    </source>
</evidence>
<organism evidence="13">
    <name type="scientific">Tamarix hispida</name>
    <dbReference type="NCBI Taxonomy" id="189793"/>
    <lineage>
        <taxon>Eukaryota</taxon>
        <taxon>Viridiplantae</taxon>
        <taxon>Streptophyta</taxon>
        <taxon>Embryophyta</taxon>
        <taxon>Tracheophyta</taxon>
        <taxon>Spermatophyta</taxon>
        <taxon>Magnoliopsida</taxon>
        <taxon>eudicotyledons</taxon>
        <taxon>Gunneridae</taxon>
        <taxon>Pentapetalae</taxon>
        <taxon>Caryophyllales</taxon>
        <taxon>Tamaricaceae</taxon>
        <taxon>Tamarix</taxon>
    </lineage>
</organism>
<protein>
    <recommendedName>
        <fullName evidence="2">chitinase</fullName>
        <ecNumber evidence="2">3.2.1.14</ecNumber>
    </recommendedName>
</protein>
<dbReference type="Gene3D" id="3.20.20.80">
    <property type="entry name" value="Glycosidases"/>
    <property type="match status" value="1"/>
</dbReference>
<evidence type="ECO:0000256" key="9">
    <source>
        <dbReference type="RuleBase" id="RU000489"/>
    </source>
</evidence>
<evidence type="ECO:0000256" key="6">
    <source>
        <dbReference type="ARBA" id="ARBA00023277"/>
    </source>
</evidence>
<dbReference type="PANTHER" id="PTHR45708:SF43">
    <property type="entry name" value="CHITINASE"/>
    <property type="match status" value="1"/>
</dbReference>